<evidence type="ECO:0000313" key="4">
    <source>
        <dbReference type="EMBL" id="EHY32081.1"/>
    </source>
</evidence>
<dbReference type="PANTHER" id="PTHR43344:SF13">
    <property type="entry name" value="PHOSPHATASE RV3661-RELATED"/>
    <property type="match status" value="1"/>
</dbReference>
<evidence type="ECO:0000256" key="3">
    <source>
        <dbReference type="ARBA" id="ARBA00022842"/>
    </source>
</evidence>
<dbReference type="EMBL" id="AFBQ01000062">
    <property type="protein sequence ID" value="EHY32081.1"/>
    <property type="molecule type" value="Genomic_DNA"/>
</dbReference>
<accession>H3KCS8</accession>
<dbReference type="STRING" id="762967.HMPREF9440_00532"/>
<dbReference type="Gene3D" id="1.20.1440.100">
    <property type="entry name" value="SG protein - dephosphorylation function"/>
    <property type="match status" value="1"/>
</dbReference>
<dbReference type="GO" id="GO:0046872">
    <property type="term" value="F:metal ion binding"/>
    <property type="evidence" value="ECO:0007669"/>
    <property type="project" value="UniProtKB-KW"/>
</dbReference>
<keyword evidence="1" id="KW-0479">Metal-binding</keyword>
<keyword evidence="5" id="KW-1185">Reference proteome</keyword>
<keyword evidence="2 4" id="KW-0378">Hydrolase</keyword>
<sequence>MKLAVFDLDHTLLPLDSGDLWPRWVAKYAGVDPAPILAEADRLNADYHRGEFDPEALTGFHLKLLARFQRIYLDAWLDAFIDEVIRPAVKPEALALVDERRRAGWTLLLATGTHSFVSAPVAALFGITNLVAARPEEDEKGEFTGRLDGSHSYGAGKLKLVRDFIHIRETLCGDKVEAVEAYSDSMNDLPLLDFAAGYGAGSRAVAVNASPALADLARERGWATIELFPKEGAHV</sequence>
<dbReference type="AlphaFoldDB" id="H3KCS8"/>
<dbReference type="Pfam" id="PF12710">
    <property type="entry name" value="HAD"/>
    <property type="match status" value="1"/>
</dbReference>
<reference evidence="4 5" key="1">
    <citation type="submission" date="2011-11" db="EMBL/GenBank/DDBJ databases">
        <authorList>
            <person name="Weinstock G."/>
            <person name="Sodergren E."/>
            <person name="Clifton S."/>
            <person name="Fulton L."/>
            <person name="Fulton B."/>
            <person name="Courtney L."/>
            <person name="Fronick C."/>
            <person name="Harrison M."/>
            <person name="Strong C."/>
            <person name="Farmer C."/>
            <person name="Delahaunty K."/>
            <person name="Markovic C."/>
            <person name="Hall O."/>
            <person name="Minx P."/>
            <person name="Tomlinson C."/>
            <person name="Mitreva M."/>
            <person name="Hou S."/>
            <person name="Chen J."/>
            <person name="Wollam A."/>
            <person name="Pepin K.H."/>
            <person name="Johnson M."/>
            <person name="Bhonagiri V."/>
            <person name="Zhang X."/>
            <person name="Suruliraj S."/>
            <person name="Warren W."/>
            <person name="Chinwalla A."/>
            <person name="Mardis E.R."/>
            <person name="Wilson R.K."/>
        </authorList>
    </citation>
    <scope>NUCLEOTIDE SEQUENCE [LARGE SCALE GENOMIC DNA]</scope>
    <source>
        <strain evidence="4 5">YIT 11816</strain>
    </source>
</reference>
<evidence type="ECO:0000256" key="2">
    <source>
        <dbReference type="ARBA" id="ARBA00022801"/>
    </source>
</evidence>
<dbReference type="PATRIC" id="fig|762967.3.peg.437"/>
<evidence type="ECO:0000313" key="5">
    <source>
        <dbReference type="Proteomes" id="UP000004956"/>
    </source>
</evidence>
<proteinExistence type="predicted"/>
<dbReference type="Proteomes" id="UP000004956">
    <property type="component" value="Unassembled WGS sequence"/>
</dbReference>
<dbReference type="RefSeq" id="WP_008541087.1">
    <property type="nucleotide sequence ID" value="NZ_JH604887.1"/>
</dbReference>
<dbReference type="PANTHER" id="PTHR43344">
    <property type="entry name" value="PHOSPHOSERINE PHOSPHATASE"/>
    <property type="match status" value="1"/>
</dbReference>
<dbReference type="InterPro" id="IPR050582">
    <property type="entry name" value="HAD-like_SerB"/>
</dbReference>
<organism evidence="4 5">
    <name type="scientific">Sutterella parvirubra YIT 11816</name>
    <dbReference type="NCBI Taxonomy" id="762967"/>
    <lineage>
        <taxon>Bacteria</taxon>
        <taxon>Pseudomonadati</taxon>
        <taxon>Pseudomonadota</taxon>
        <taxon>Betaproteobacteria</taxon>
        <taxon>Burkholderiales</taxon>
        <taxon>Sutterellaceae</taxon>
        <taxon>Sutterella</taxon>
    </lineage>
</organism>
<evidence type="ECO:0000256" key="1">
    <source>
        <dbReference type="ARBA" id="ARBA00022723"/>
    </source>
</evidence>
<dbReference type="GO" id="GO:0016787">
    <property type="term" value="F:hydrolase activity"/>
    <property type="evidence" value="ECO:0007669"/>
    <property type="project" value="UniProtKB-KW"/>
</dbReference>
<dbReference type="InterPro" id="IPR036412">
    <property type="entry name" value="HAD-like_sf"/>
</dbReference>
<comment type="caution">
    <text evidence="4">The sequence shown here is derived from an EMBL/GenBank/DDBJ whole genome shotgun (WGS) entry which is preliminary data.</text>
</comment>
<name>H3KCS8_9BURK</name>
<keyword evidence="3" id="KW-0460">Magnesium</keyword>
<dbReference type="InterPro" id="IPR023214">
    <property type="entry name" value="HAD_sf"/>
</dbReference>
<dbReference type="HOGENOM" id="CLU_052657_1_1_4"/>
<protein>
    <submittedName>
        <fullName evidence="4">IB hydrolase family protein, HAD-superfamily subfamily</fullName>
    </submittedName>
</protein>
<dbReference type="SUPFAM" id="SSF56784">
    <property type="entry name" value="HAD-like"/>
    <property type="match status" value="1"/>
</dbReference>
<dbReference type="Gene3D" id="3.40.50.1000">
    <property type="entry name" value="HAD superfamily/HAD-like"/>
    <property type="match status" value="1"/>
</dbReference>
<dbReference type="OrthoDB" id="9784466at2"/>
<gene>
    <name evidence="4" type="ORF">HMPREF9440_00532</name>
</gene>